<feature type="transmembrane region" description="Helical" evidence="1">
    <location>
        <begin position="103"/>
        <end position="123"/>
    </location>
</feature>
<protein>
    <submittedName>
        <fullName evidence="2">Uncharacterized protein</fullName>
    </submittedName>
</protein>
<organism evidence="2 3">
    <name type="scientific">Zingiber officinale</name>
    <name type="common">Ginger</name>
    <name type="synonym">Amomum zingiber</name>
    <dbReference type="NCBI Taxonomy" id="94328"/>
    <lineage>
        <taxon>Eukaryota</taxon>
        <taxon>Viridiplantae</taxon>
        <taxon>Streptophyta</taxon>
        <taxon>Embryophyta</taxon>
        <taxon>Tracheophyta</taxon>
        <taxon>Spermatophyta</taxon>
        <taxon>Magnoliopsida</taxon>
        <taxon>Liliopsida</taxon>
        <taxon>Zingiberales</taxon>
        <taxon>Zingiberaceae</taxon>
        <taxon>Zingiber</taxon>
    </lineage>
</organism>
<keyword evidence="1" id="KW-0812">Transmembrane</keyword>
<keyword evidence="1" id="KW-1133">Transmembrane helix</keyword>
<proteinExistence type="predicted"/>
<name>A0A8J5KED0_ZINOF</name>
<reference evidence="2 3" key="1">
    <citation type="submission" date="2020-08" db="EMBL/GenBank/DDBJ databases">
        <title>Plant Genome Project.</title>
        <authorList>
            <person name="Zhang R.-G."/>
        </authorList>
    </citation>
    <scope>NUCLEOTIDE SEQUENCE [LARGE SCALE GENOMIC DNA]</scope>
    <source>
        <tissue evidence="2">Rhizome</tissue>
    </source>
</reference>
<dbReference type="AlphaFoldDB" id="A0A8J5KED0"/>
<dbReference type="Proteomes" id="UP000734854">
    <property type="component" value="Unassembled WGS sequence"/>
</dbReference>
<gene>
    <name evidence="2" type="ORF">ZIOFF_061210</name>
</gene>
<accession>A0A8J5KED0</accession>
<dbReference type="EMBL" id="JACMSC010000017">
    <property type="protein sequence ID" value="KAG6477779.1"/>
    <property type="molecule type" value="Genomic_DNA"/>
</dbReference>
<sequence length="246" mass="28292">MGRKKEGEKPTVEELQGLNDDKLHEVTDAELHELTNEEERLVDMQKNKRGPTLMGKLTVAARWSKKAKIDYDNMGRLAYNANGRALQSYIGVKDEEAWMEASLISILSRFLYNLFYFFSYYLFPYRLVVIHLPSFFLLDYVHVVAIAIFLALEFSFYVFSFPFIGKKLAISICGNGALHSSSTYANWICHKTSLGEVSNEVVFMLSRVSQQLRFYTSDAMVFNGMELEDTCTRLELQLEFTGVLYT</sequence>
<keyword evidence="1" id="KW-0472">Membrane</keyword>
<comment type="caution">
    <text evidence="2">The sequence shown here is derived from an EMBL/GenBank/DDBJ whole genome shotgun (WGS) entry which is preliminary data.</text>
</comment>
<evidence type="ECO:0000313" key="3">
    <source>
        <dbReference type="Proteomes" id="UP000734854"/>
    </source>
</evidence>
<feature type="transmembrane region" description="Helical" evidence="1">
    <location>
        <begin position="135"/>
        <end position="159"/>
    </location>
</feature>
<keyword evidence="3" id="KW-1185">Reference proteome</keyword>
<evidence type="ECO:0000313" key="2">
    <source>
        <dbReference type="EMBL" id="KAG6477779.1"/>
    </source>
</evidence>
<evidence type="ECO:0000256" key="1">
    <source>
        <dbReference type="SAM" id="Phobius"/>
    </source>
</evidence>